<dbReference type="Proteomes" id="UP000176050">
    <property type="component" value="Chromosome"/>
</dbReference>
<keyword evidence="4" id="KW-1185">Reference proteome</keyword>
<proteinExistence type="predicted"/>
<evidence type="ECO:0000256" key="1">
    <source>
        <dbReference type="SAM" id="Coils"/>
    </source>
</evidence>
<accession>A0A1D8PA22</accession>
<keyword evidence="2" id="KW-0472">Membrane</keyword>
<keyword evidence="1" id="KW-0175">Coiled coil</keyword>
<evidence type="ECO:0000313" key="3">
    <source>
        <dbReference type="EMBL" id="AOW21405.1"/>
    </source>
</evidence>
<gene>
    <name evidence="3" type="ORF">LPB138_12265</name>
</gene>
<evidence type="ECO:0000313" key="4">
    <source>
        <dbReference type="Proteomes" id="UP000176050"/>
    </source>
</evidence>
<dbReference type="EMBL" id="CP017478">
    <property type="protein sequence ID" value="AOW21405.1"/>
    <property type="molecule type" value="Genomic_DNA"/>
</dbReference>
<dbReference type="KEGG" id="lul:LPB138_12265"/>
<feature type="coiled-coil region" evidence="1">
    <location>
        <begin position="152"/>
        <end position="216"/>
    </location>
</feature>
<reference evidence="3 4" key="1">
    <citation type="submission" date="2016-10" db="EMBL/GenBank/DDBJ databases">
        <title>Lutibacter sp. LPB0138, isolated from marine gastropod.</title>
        <authorList>
            <person name="Kim E."/>
            <person name="Yi H."/>
        </authorList>
    </citation>
    <scope>NUCLEOTIDE SEQUENCE [LARGE SCALE GENOMIC DNA]</scope>
    <source>
        <strain evidence="3 4">LPB0138</strain>
    </source>
</reference>
<protein>
    <submittedName>
        <fullName evidence="3">Uncharacterized protein</fullName>
    </submittedName>
</protein>
<dbReference type="RefSeq" id="WP_070237565.1">
    <property type="nucleotide sequence ID" value="NZ_CP017478.1"/>
</dbReference>
<feature type="transmembrane region" description="Helical" evidence="2">
    <location>
        <begin position="45"/>
        <end position="67"/>
    </location>
</feature>
<dbReference type="OrthoDB" id="1247025at2"/>
<dbReference type="STRING" id="1850246.LPB138_12265"/>
<keyword evidence="2" id="KW-1133">Transmembrane helix</keyword>
<organism evidence="3 4">
    <name type="scientific">Urechidicola croceus</name>
    <dbReference type="NCBI Taxonomy" id="1850246"/>
    <lineage>
        <taxon>Bacteria</taxon>
        <taxon>Pseudomonadati</taxon>
        <taxon>Bacteroidota</taxon>
        <taxon>Flavobacteriia</taxon>
        <taxon>Flavobacteriales</taxon>
        <taxon>Flavobacteriaceae</taxon>
        <taxon>Urechidicola</taxon>
    </lineage>
</organism>
<evidence type="ECO:0000256" key="2">
    <source>
        <dbReference type="SAM" id="Phobius"/>
    </source>
</evidence>
<name>A0A1D8PA22_9FLAO</name>
<dbReference type="AlphaFoldDB" id="A0A1D8PA22"/>
<sequence>MAPLKYEENMRDKLEKRTIQPSANAWEKLSKRLDDSEDKKSKKSIFWFVGIAASIIGVLWISASLLFSEKFVPIEPQIVDTPKIEVKEENKEDIIIESSQEYITEIQKEPQETTEPIIAENSIIEQKSTTINKEDILIDNTIIEQSFVAEVIDEVENQKVSESFNLKAVEEENVDAIVAQIVELKEQNQEITDAEIDELLNEAQDKIRLKKLYKNNSKTIDAMALLQDVEADIDRSFRMKVFEALKINYNSVKTAVAQRND</sequence>
<keyword evidence="2" id="KW-0812">Transmembrane</keyword>